<name>A0A8T2SD81_CERRI</name>
<sequence>MDHTMVIASPLQSLTVCTRFSLTTTVVTPMRAFPSNCILQGEFVKFGILRQQIPVLKLKGRNESVLMVRGALKRKQHSAFPIAPLQPESSMGKYLIRLLKRDPSRVPGAVEKQLKKLAEDRESQALPSESNLTNSDQVLYRRISELKKQERQRLLEEIIHVLVIQKFVESGVSMVPNLGSITSAKQPWQCKVKELEDVHPPEVKELAVQHMLMVVVARGGLAQVQTDTHTLITELRLVQVYAASIVYGYALRRIFHRYQLEKSFKASHLEVVEGKYMSNQGDEFDSELEEKIMMATIGVLSGKVVAGPGSEPIIGPKIPPKQFESYIMSLDKDVLQRMVIFRCTQSLSVFKKQIQALFERSELVTSSDGSITVGTKEALKIRFWDFQHLVLEALAFGSFLWDVESCVDRTYTLL</sequence>
<dbReference type="EMBL" id="CM035426">
    <property type="protein sequence ID" value="KAH7315624.1"/>
    <property type="molecule type" value="Genomic_DNA"/>
</dbReference>
<comment type="caution">
    <text evidence="1">The sequence shown here is derived from an EMBL/GenBank/DDBJ whole genome shotgun (WGS) entry which is preliminary data.</text>
</comment>
<proteinExistence type="predicted"/>
<dbReference type="EMBL" id="CM035426">
    <property type="protein sequence ID" value="KAH7315626.1"/>
    <property type="molecule type" value="Genomic_DNA"/>
</dbReference>
<keyword evidence="2" id="KW-1185">Reference proteome</keyword>
<evidence type="ECO:0000313" key="2">
    <source>
        <dbReference type="Proteomes" id="UP000825935"/>
    </source>
</evidence>
<accession>A0A8T2SD81</accession>
<evidence type="ECO:0000313" key="1">
    <source>
        <dbReference type="EMBL" id="KAH7315624.1"/>
    </source>
</evidence>
<protein>
    <submittedName>
        <fullName evidence="1">Uncharacterized protein</fullName>
    </submittedName>
</protein>
<dbReference type="PANTHER" id="PTHR31808">
    <property type="entry name" value="EXPRESSED PROTEIN"/>
    <property type="match status" value="1"/>
</dbReference>
<dbReference type="EMBL" id="CM035426">
    <property type="protein sequence ID" value="KAH7315625.1"/>
    <property type="molecule type" value="Genomic_DNA"/>
</dbReference>
<dbReference type="PANTHER" id="PTHR31808:SF4">
    <property type="entry name" value="LIGASE, PUTATIVE (DUF760)-RELATED"/>
    <property type="match status" value="1"/>
</dbReference>
<organism evidence="1 2">
    <name type="scientific">Ceratopteris richardii</name>
    <name type="common">Triangle waterfern</name>
    <dbReference type="NCBI Taxonomy" id="49495"/>
    <lineage>
        <taxon>Eukaryota</taxon>
        <taxon>Viridiplantae</taxon>
        <taxon>Streptophyta</taxon>
        <taxon>Embryophyta</taxon>
        <taxon>Tracheophyta</taxon>
        <taxon>Polypodiopsida</taxon>
        <taxon>Polypodiidae</taxon>
        <taxon>Polypodiales</taxon>
        <taxon>Pteridineae</taxon>
        <taxon>Pteridaceae</taxon>
        <taxon>Parkerioideae</taxon>
        <taxon>Ceratopteris</taxon>
    </lineage>
</organism>
<dbReference type="OrthoDB" id="25131at2759"/>
<dbReference type="Proteomes" id="UP000825935">
    <property type="component" value="Chromosome 21"/>
</dbReference>
<gene>
    <name evidence="1" type="ORF">KP509_21G058000</name>
</gene>
<reference evidence="1" key="1">
    <citation type="submission" date="2021-08" db="EMBL/GenBank/DDBJ databases">
        <title>WGS assembly of Ceratopteris richardii.</title>
        <authorList>
            <person name="Marchant D.B."/>
            <person name="Chen G."/>
            <person name="Jenkins J."/>
            <person name="Shu S."/>
            <person name="Leebens-Mack J."/>
            <person name="Grimwood J."/>
            <person name="Schmutz J."/>
            <person name="Soltis P."/>
            <person name="Soltis D."/>
            <person name="Chen Z.-H."/>
        </authorList>
    </citation>
    <scope>NUCLEOTIDE SEQUENCE</scope>
    <source>
        <strain evidence="1">Whitten #5841</strain>
        <tissue evidence="1">Leaf</tissue>
    </source>
</reference>
<dbReference type="InterPro" id="IPR038925">
    <property type="entry name" value="At3g17800-like"/>
</dbReference>
<dbReference type="InterPro" id="IPR008479">
    <property type="entry name" value="DUF760"/>
</dbReference>
<dbReference type="AlphaFoldDB" id="A0A8T2SD81"/>
<dbReference type="Pfam" id="PF05542">
    <property type="entry name" value="DUF760"/>
    <property type="match status" value="1"/>
</dbReference>